<proteinExistence type="predicted"/>
<reference evidence="2" key="1">
    <citation type="submission" date="2006-10" db="EMBL/GenBank/DDBJ databases">
        <authorList>
            <person name="Amadeo P."/>
            <person name="Zhao Q."/>
            <person name="Wortman J."/>
            <person name="Fraser-Liggett C."/>
            <person name="Carlton J."/>
        </authorList>
    </citation>
    <scope>NUCLEOTIDE SEQUENCE</scope>
    <source>
        <strain evidence="2">G3</strain>
    </source>
</reference>
<accession>A2F6K4</accession>
<keyword evidence="3" id="KW-1185">Reference proteome</keyword>
<dbReference type="VEuPathDB" id="TrichDB:TVAG_052920"/>
<feature type="transmembrane region" description="Helical" evidence="1">
    <location>
        <begin position="537"/>
        <end position="560"/>
    </location>
</feature>
<evidence type="ECO:0000256" key="1">
    <source>
        <dbReference type="SAM" id="Phobius"/>
    </source>
</evidence>
<dbReference type="EMBL" id="DS113637">
    <property type="protein sequence ID" value="EAX99449.1"/>
    <property type="molecule type" value="Genomic_DNA"/>
</dbReference>
<dbReference type="KEGG" id="tva:4757256"/>
<keyword evidence="1" id="KW-0472">Membrane</keyword>
<feature type="transmembrane region" description="Helical" evidence="1">
    <location>
        <begin position="321"/>
        <end position="342"/>
    </location>
</feature>
<gene>
    <name evidence="2" type="ORF">TVAG_052920</name>
</gene>
<name>A2F6K4_TRIV3</name>
<feature type="transmembrane region" description="Helical" evidence="1">
    <location>
        <begin position="676"/>
        <end position="697"/>
    </location>
</feature>
<dbReference type="AlphaFoldDB" id="A2F6K4"/>
<sequence length="729" mass="84144">MLSKAEWGLYYFVLFAGICIVVFLLSYLFIKRRERSYLRILDEIESTNEVSMISTKKFKQLVITGFMYSHPSCVDFSIFKLAINQWREHLDIWAVYAKFAAIYPENTSTLLFIIQNVNLINNKSKLAKIVCSNASYITKTRETRYTPELKSKVSKLMKQFSKTRNQLRNIWDLILQGSVNEMSPAIVNAYQSVKESEVEVNYLKMLYPNNRFVYRNYAKFLHDIKGDAIGYKKSIDDIARLQRGIRIVEDTINYLGMQAFPKIPDYLVASDTIKNNPTAENTESFAMEQETIEDDVNIEAIESISKQINNHTIPSIRFMKLSTIVCFIIFTIIPIICANLLFDPFANELRQPIYYMKGIAFCRNLINIMPAVIGKYMMEKLIDPATGNHMMDRLHLIDNFPMSAYGDYRNSVDIVRYFAQSVSAASQQMSGLRSFKIGDKHIEKVRDYIFANSQYFFFYLTVKNFTKSRSSSNEISYMIANHVGKLLDLPEITPDVVKGPDSLIARNNNNLPTAAKNSALEEMINYIKDYHELHDKFLLAILLSLISINVITYIFIAFYMLHILKFNREQTLGVLTTLPKTVVSNISYSLNKLKDGSDKSMNTDSMKDAEISRQEESIIKLFSSITDGSTSTSMHTLILYCLLFIVIATCGAYYLMIDQYSDSLTTLVHNCHHINYLYGSITFLYIQLWQDYLRLLLKRAAQNLKVHASVSQMKFRISRGFYHYKQHIS</sequence>
<feature type="transmembrane region" description="Helical" evidence="1">
    <location>
        <begin position="637"/>
        <end position="656"/>
    </location>
</feature>
<keyword evidence="1" id="KW-0812">Transmembrane</keyword>
<dbReference type="RefSeq" id="XP_001312379.1">
    <property type="nucleotide sequence ID" value="XM_001312378.1"/>
</dbReference>
<feature type="transmembrane region" description="Helical" evidence="1">
    <location>
        <begin position="12"/>
        <end position="30"/>
    </location>
</feature>
<dbReference type="VEuPathDB" id="TrichDB:TVAGG3_0055540"/>
<protein>
    <submittedName>
        <fullName evidence="2">Uncharacterized protein</fullName>
    </submittedName>
</protein>
<evidence type="ECO:0000313" key="2">
    <source>
        <dbReference type="EMBL" id="EAX99449.1"/>
    </source>
</evidence>
<dbReference type="InParanoid" id="A2F6K4"/>
<dbReference type="Proteomes" id="UP000001542">
    <property type="component" value="Unassembled WGS sequence"/>
</dbReference>
<dbReference type="SMR" id="A2F6K4"/>
<evidence type="ECO:0000313" key="3">
    <source>
        <dbReference type="Proteomes" id="UP000001542"/>
    </source>
</evidence>
<keyword evidence="1" id="KW-1133">Transmembrane helix</keyword>
<reference evidence="2" key="2">
    <citation type="journal article" date="2007" name="Science">
        <title>Draft genome sequence of the sexually transmitted pathogen Trichomonas vaginalis.</title>
        <authorList>
            <person name="Carlton J.M."/>
            <person name="Hirt R.P."/>
            <person name="Silva J.C."/>
            <person name="Delcher A.L."/>
            <person name="Schatz M."/>
            <person name="Zhao Q."/>
            <person name="Wortman J.R."/>
            <person name="Bidwell S.L."/>
            <person name="Alsmark U.C.M."/>
            <person name="Besteiro S."/>
            <person name="Sicheritz-Ponten T."/>
            <person name="Noel C.J."/>
            <person name="Dacks J.B."/>
            <person name="Foster P.G."/>
            <person name="Simillion C."/>
            <person name="Van de Peer Y."/>
            <person name="Miranda-Saavedra D."/>
            <person name="Barton G.J."/>
            <person name="Westrop G.D."/>
            <person name="Mueller S."/>
            <person name="Dessi D."/>
            <person name="Fiori P.L."/>
            <person name="Ren Q."/>
            <person name="Paulsen I."/>
            <person name="Zhang H."/>
            <person name="Bastida-Corcuera F.D."/>
            <person name="Simoes-Barbosa A."/>
            <person name="Brown M.T."/>
            <person name="Hayes R.D."/>
            <person name="Mukherjee M."/>
            <person name="Okumura C.Y."/>
            <person name="Schneider R."/>
            <person name="Smith A.J."/>
            <person name="Vanacova S."/>
            <person name="Villalvazo M."/>
            <person name="Haas B.J."/>
            <person name="Pertea M."/>
            <person name="Feldblyum T.V."/>
            <person name="Utterback T.R."/>
            <person name="Shu C.L."/>
            <person name="Osoegawa K."/>
            <person name="de Jong P.J."/>
            <person name="Hrdy I."/>
            <person name="Horvathova L."/>
            <person name="Zubacova Z."/>
            <person name="Dolezal P."/>
            <person name="Malik S.B."/>
            <person name="Logsdon J.M. Jr."/>
            <person name="Henze K."/>
            <person name="Gupta A."/>
            <person name="Wang C.C."/>
            <person name="Dunne R.L."/>
            <person name="Upcroft J.A."/>
            <person name="Upcroft P."/>
            <person name="White O."/>
            <person name="Salzberg S.L."/>
            <person name="Tang P."/>
            <person name="Chiu C.-H."/>
            <person name="Lee Y.-S."/>
            <person name="Embley T.M."/>
            <person name="Coombs G.H."/>
            <person name="Mottram J.C."/>
            <person name="Tachezy J."/>
            <person name="Fraser-Liggett C.M."/>
            <person name="Johnson P.J."/>
        </authorList>
    </citation>
    <scope>NUCLEOTIDE SEQUENCE [LARGE SCALE GENOMIC DNA]</scope>
    <source>
        <strain evidence="2">G3</strain>
    </source>
</reference>
<organism evidence="2 3">
    <name type="scientific">Trichomonas vaginalis (strain ATCC PRA-98 / G3)</name>
    <dbReference type="NCBI Taxonomy" id="412133"/>
    <lineage>
        <taxon>Eukaryota</taxon>
        <taxon>Metamonada</taxon>
        <taxon>Parabasalia</taxon>
        <taxon>Trichomonadida</taxon>
        <taxon>Trichomonadidae</taxon>
        <taxon>Trichomonas</taxon>
    </lineage>
</organism>